<dbReference type="AlphaFoldDB" id="A0A4S4DMD2"/>
<sequence length="279" mass="27947">MTNPHGKDSTTNPPPNTSEAPSPRRVGEGPSNTSPPASGQELETPRPNVAGTSVRPSGQPVLGAGGHVGEGGGVGDTTSVGGESTSGGVGVGMGMGMGMGGVSTGMEVLQIEATAGGGGGVGSQRKRTREGMDAGEGSSAGQGGEAPPPQGVFRCFVCGRDDFLNHHSLGGHLRTHPERSWKGAFPPPVFSREEFGDVLGLVGGAGAGAGAGQAAEVVVAAPPPVQREGGESRDQLDLNALPTADEEEPTPPNEEEPPPPPSSIKLVQDLNKLPPPEED</sequence>
<evidence type="ECO:0000313" key="3">
    <source>
        <dbReference type="Proteomes" id="UP000306102"/>
    </source>
</evidence>
<dbReference type="Proteomes" id="UP000306102">
    <property type="component" value="Unassembled WGS sequence"/>
</dbReference>
<feature type="region of interest" description="Disordered" evidence="1">
    <location>
        <begin position="1"/>
        <end position="92"/>
    </location>
</feature>
<dbReference type="EMBL" id="SDRB02010808">
    <property type="protein sequence ID" value="THG04143.1"/>
    <property type="molecule type" value="Genomic_DNA"/>
</dbReference>
<feature type="region of interest" description="Disordered" evidence="1">
    <location>
        <begin position="223"/>
        <end position="279"/>
    </location>
</feature>
<evidence type="ECO:0000256" key="1">
    <source>
        <dbReference type="SAM" id="MobiDB-lite"/>
    </source>
</evidence>
<protein>
    <recommendedName>
        <fullName evidence="4">C2H2-type domain-containing protein</fullName>
    </recommendedName>
</protein>
<organism evidence="2 3">
    <name type="scientific">Camellia sinensis var. sinensis</name>
    <name type="common">China tea</name>
    <dbReference type="NCBI Taxonomy" id="542762"/>
    <lineage>
        <taxon>Eukaryota</taxon>
        <taxon>Viridiplantae</taxon>
        <taxon>Streptophyta</taxon>
        <taxon>Embryophyta</taxon>
        <taxon>Tracheophyta</taxon>
        <taxon>Spermatophyta</taxon>
        <taxon>Magnoliopsida</taxon>
        <taxon>eudicotyledons</taxon>
        <taxon>Gunneridae</taxon>
        <taxon>Pentapetalae</taxon>
        <taxon>asterids</taxon>
        <taxon>Ericales</taxon>
        <taxon>Theaceae</taxon>
        <taxon>Camellia</taxon>
    </lineage>
</organism>
<dbReference type="STRING" id="542762.A0A4S4DMD2"/>
<keyword evidence="3" id="KW-1185">Reference proteome</keyword>
<feature type="compositionally biased region" description="Acidic residues" evidence="1">
    <location>
        <begin position="244"/>
        <end position="257"/>
    </location>
</feature>
<feature type="compositionally biased region" description="Gly residues" evidence="1">
    <location>
        <begin position="63"/>
        <end position="75"/>
    </location>
</feature>
<proteinExistence type="predicted"/>
<evidence type="ECO:0008006" key="4">
    <source>
        <dbReference type="Google" id="ProtNLM"/>
    </source>
</evidence>
<evidence type="ECO:0000313" key="2">
    <source>
        <dbReference type="EMBL" id="THG04143.1"/>
    </source>
</evidence>
<feature type="region of interest" description="Disordered" evidence="1">
    <location>
        <begin position="114"/>
        <end position="148"/>
    </location>
</feature>
<gene>
    <name evidence="2" type="ORF">TEA_015484</name>
</gene>
<accession>A0A4S4DMD2</accession>
<comment type="caution">
    <text evidence="2">The sequence shown here is derived from an EMBL/GenBank/DDBJ whole genome shotgun (WGS) entry which is preliminary data.</text>
</comment>
<name>A0A4S4DMD2_CAMSN</name>
<reference evidence="2 3" key="1">
    <citation type="journal article" date="2018" name="Proc. Natl. Acad. Sci. U.S.A.">
        <title>Draft genome sequence of Camellia sinensis var. sinensis provides insights into the evolution of the tea genome and tea quality.</title>
        <authorList>
            <person name="Wei C."/>
            <person name="Yang H."/>
            <person name="Wang S."/>
            <person name="Zhao J."/>
            <person name="Liu C."/>
            <person name="Gao L."/>
            <person name="Xia E."/>
            <person name="Lu Y."/>
            <person name="Tai Y."/>
            <person name="She G."/>
            <person name="Sun J."/>
            <person name="Cao H."/>
            <person name="Tong W."/>
            <person name="Gao Q."/>
            <person name="Li Y."/>
            <person name="Deng W."/>
            <person name="Jiang X."/>
            <person name="Wang W."/>
            <person name="Chen Q."/>
            <person name="Zhang S."/>
            <person name="Li H."/>
            <person name="Wu J."/>
            <person name="Wang P."/>
            <person name="Li P."/>
            <person name="Shi C."/>
            <person name="Zheng F."/>
            <person name="Jian J."/>
            <person name="Huang B."/>
            <person name="Shan D."/>
            <person name="Shi M."/>
            <person name="Fang C."/>
            <person name="Yue Y."/>
            <person name="Li F."/>
            <person name="Li D."/>
            <person name="Wei S."/>
            <person name="Han B."/>
            <person name="Jiang C."/>
            <person name="Yin Y."/>
            <person name="Xia T."/>
            <person name="Zhang Z."/>
            <person name="Bennetzen J.L."/>
            <person name="Zhao S."/>
            <person name="Wan X."/>
        </authorList>
    </citation>
    <scope>NUCLEOTIDE SEQUENCE [LARGE SCALE GENOMIC DNA]</scope>
    <source>
        <strain evidence="3">cv. Shuchazao</strain>
        <tissue evidence="2">Leaf</tissue>
    </source>
</reference>